<protein>
    <submittedName>
        <fullName evidence="1">Uncharacterized protein</fullName>
    </submittedName>
</protein>
<dbReference type="Proteomes" id="UP001500027">
    <property type="component" value="Unassembled WGS sequence"/>
</dbReference>
<proteinExistence type="predicted"/>
<gene>
    <name evidence="1" type="ORF">GCM10022257_28060</name>
</gene>
<comment type="caution">
    <text evidence="1">The sequence shown here is derived from an EMBL/GenBank/DDBJ whole genome shotgun (WGS) entry which is preliminary data.</text>
</comment>
<keyword evidence="2" id="KW-1185">Reference proteome</keyword>
<name>A0ABP8EF12_9FLAO</name>
<reference evidence="2" key="1">
    <citation type="journal article" date="2019" name="Int. J. Syst. Evol. Microbiol.">
        <title>The Global Catalogue of Microorganisms (GCM) 10K type strain sequencing project: providing services to taxonomists for standard genome sequencing and annotation.</title>
        <authorList>
            <consortium name="The Broad Institute Genomics Platform"/>
            <consortium name="The Broad Institute Genome Sequencing Center for Infectious Disease"/>
            <person name="Wu L."/>
            <person name="Ma J."/>
        </authorList>
    </citation>
    <scope>NUCLEOTIDE SEQUENCE [LARGE SCALE GENOMIC DNA]</scope>
    <source>
        <strain evidence="2">JCM 17452</strain>
    </source>
</reference>
<evidence type="ECO:0000313" key="1">
    <source>
        <dbReference type="EMBL" id="GAA4270705.1"/>
    </source>
</evidence>
<evidence type="ECO:0000313" key="2">
    <source>
        <dbReference type="Proteomes" id="UP001500027"/>
    </source>
</evidence>
<dbReference type="RefSeq" id="WP_139003083.1">
    <property type="nucleotide sequence ID" value="NZ_BAABAV010000004.1"/>
</dbReference>
<dbReference type="EMBL" id="BAABAV010000004">
    <property type="protein sequence ID" value="GAA4270705.1"/>
    <property type="molecule type" value="Genomic_DNA"/>
</dbReference>
<sequence>MKKIIYALFVFVILSCNESKKSESKKQPLTVAQQIANAHGYSNWKNVSEISFTFNEKRGWTWNPKSNNVVLRTLADTISYNRKQIDSSLTRIDKGFINDKFWLLIPFQLIWDKGITISNPSQLKAPISKTRINKITITYPDKGGYTPGDAYDIYYDDNFIIKEWGFRKGNEPQARIINTFENYKDFDGIKIALNHKNMDGRPIVGFTKVDIKVSNSE</sequence>
<accession>A0ABP8EF12</accession>
<dbReference type="PROSITE" id="PS51257">
    <property type="entry name" value="PROKAR_LIPOPROTEIN"/>
    <property type="match status" value="1"/>
</dbReference>
<organism evidence="1 2">
    <name type="scientific">Hyunsoonleella aestuarii</name>
    <dbReference type="NCBI Taxonomy" id="912802"/>
    <lineage>
        <taxon>Bacteria</taxon>
        <taxon>Pseudomonadati</taxon>
        <taxon>Bacteroidota</taxon>
        <taxon>Flavobacteriia</taxon>
        <taxon>Flavobacteriales</taxon>
        <taxon>Flavobacteriaceae</taxon>
    </lineage>
</organism>